<reference evidence="6 7" key="1">
    <citation type="submission" date="2021-06" db="EMBL/GenBank/DDBJ databases">
        <title>Actinoplanes lichenicola sp. nov., and Actinoplanes ovalisporus sp. nov., isolated from lichen in Thailand.</title>
        <authorList>
            <person name="Saeng-In P."/>
            <person name="Kanchanasin P."/>
            <person name="Yuki M."/>
            <person name="Kudo T."/>
            <person name="Ohkuma M."/>
            <person name="Phongsopitanun W."/>
            <person name="Tanasupawat S."/>
        </authorList>
    </citation>
    <scope>NUCLEOTIDE SEQUENCE [LARGE SCALE GENOMIC DNA]</scope>
    <source>
        <strain evidence="6 7">NBRC 110975</strain>
    </source>
</reference>
<keyword evidence="3" id="KW-0238">DNA-binding</keyword>
<evidence type="ECO:0000313" key="6">
    <source>
        <dbReference type="EMBL" id="MBU2668535.1"/>
    </source>
</evidence>
<dbReference type="PANTHER" id="PTHR30419">
    <property type="entry name" value="HTH-TYPE TRANSCRIPTIONAL REGULATOR YBHD"/>
    <property type="match status" value="1"/>
</dbReference>
<dbReference type="PRINTS" id="PR00039">
    <property type="entry name" value="HTHLYSR"/>
</dbReference>
<accession>A0ABS5Z2A1</accession>
<comment type="similarity">
    <text evidence="1">Belongs to the LysR transcriptional regulatory family.</text>
</comment>
<dbReference type="Gene3D" id="3.40.190.290">
    <property type="match status" value="1"/>
</dbReference>
<feature type="domain" description="HTH lysR-type" evidence="5">
    <location>
        <begin position="1"/>
        <end position="58"/>
    </location>
</feature>
<protein>
    <submittedName>
        <fullName evidence="6">LysR family transcriptional regulator</fullName>
    </submittedName>
</protein>
<dbReference type="InterPro" id="IPR005119">
    <property type="entry name" value="LysR_subst-bd"/>
</dbReference>
<evidence type="ECO:0000256" key="3">
    <source>
        <dbReference type="ARBA" id="ARBA00023125"/>
    </source>
</evidence>
<evidence type="ECO:0000259" key="5">
    <source>
        <dbReference type="PROSITE" id="PS50931"/>
    </source>
</evidence>
<dbReference type="InterPro" id="IPR036390">
    <property type="entry name" value="WH_DNA-bd_sf"/>
</dbReference>
<proteinExistence type="inferred from homology"/>
<evidence type="ECO:0000256" key="1">
    <source>
        <dbReference type="ARBA" id="ARBA00009437"/>
    </source>
</evidence>
<dbReference type="Pfam" id="PF00126">
    <property type="entry name" value="HTH_1"/>
    <property type="match status" value="1"/>
</dbReference>
<dbReference type="Gene3D" id="1.10.10.10">
    <property type="entry name" value="Winged helix-like DNA-binding domain superfamily/Winged helix DNA-binding domain"/>
    <property type="match status" value="1"/>
</dbReference>
<dbReference type="InterPro" id="IPR036388">
    <property type="entry name" value="WH-like_DNA-bd_sf"/>
</dbReference>
<dbReference type="Proteomes" id="UP001519654">
    <property type="component" value="Unassembled WGS sequence"/>
</dbReference>
<evidence type="ECO:0000256" key="2">
    <source>
        <dbReference type="ARBA" id="ARBA00023015"/>
    </source>
</evidence>
<evidence type="ECO:0000313" key="7">
    <source>
        <dbReference type="Proteomes" id="UP001519654"/>
    </source>
</evidence>
<dbReference type="PROSITE" id="PS50931">
    <property type="entry name" value="HTH_LYSR"/>
    <property type="match status" value="1"/>
</dbReference>
<keyword evidence="4" id="KW-0804">Transcription</keyword>
<organism evidence="6 7">
    <name type="scientific">Paractinoplanes bogorensis</name>
    <dbReference type="NCBI Taxonomy" id="1610840"/>
    <lineage>
        <taxon>Bacteria</taxon>
        <taxon>Bacillati</taxon>
        <taxon>Actinomycetota</taxon>
        <taxon>Actinomycetes</taxon>
        <taxon>Micromonosporales</taxon>
        <taxon>Micromonosporaceae</taxon>
        <taxon>Paractinoplanes</taxon>
    </lineage>
</organism>
<dbReference type="InterPro" id="IPR050950">
    <property type="entry name" value="HTH-type_LysR_regulators"/>
</dbReference>
<dbReference type="SUPFAM" id="SSF46785">
    <property type="entry name" value="Winged helix' DNA-binding domain"/>
    <property type="match status" value="1"/>
</dbReference>
<keyword evidence="2" id="KW-0805">Transcription regulation</keyword>
<dbReference type="SUPFAM" id="SSF53850">
    <property type="entry name" value="Periplasmic binding protein-like II"/>
    <property type="match status" value="1"/>
</dbReference>
<comment type="caution">
    <text evidence="6">The sequence shown here is derived from an EMBL/GenBank/DDBJ whole genome shotgun (WGS) entry which is preliminary data.</text>
</comment>
<dbReference type="Pfam" id="PF03466">
    <property type="entry name" value="LysR_substrate"/>
    <property type="match status" value="1"/>
</dbReference>
<dbReference type="RefSeq" id="WP_215792807.1">
    <property type="nucleotide sequence ID" value="NZ_JAHKKG010000012.1"/>
</dbReference>
<name>A0ABS5Z2A1_9ACTN</name>
<dbReference type="InterPro" id="IPR000847">
    <property type="entry name" value="LysR_HTH_N"/>
</dbReference>
<sequence>MELRQLEYFVTVAREANFTRAAERVRISQSGVSSQVKALEHEIGAPLFDRSGRTARLTEAGVAALPWAQAALDAAAEMRQAVDEVRGLVRGQLTVGMVTGCEIKPLFAALAGFRRDHPAIELDLIEDNSDRLVAGIRAGTVDIALVGVAGEPPEHLRSEVIVSEGLVALAPPDTEAARRERMTLLDLIGYPLVTLPEGTGIRAVLDESCLAGKLIPDVALVASAPGAVAELASRGLGLGVLSESMATAFPQLKAIPIEGVRIPALLALVWRPRPSPALTALLPHLMTAFATESD</sequence>
<dbReference type="EMBL" id="JAHKKG010000012">
    <property type="protein sequence ID" value="MBU2668535.1"/>
    <property type="molecule type" value="Genomic_DNA"/>
</dbReference>
<evidence type="ECO:0000256" key="4">
    <source>
        <dbReference type="ARBA" id="ARBA00023163"/>
    </source>
</evidence>
<keyword evidence="7" id="KW-1185">Reference proteome</keyword>
<gene>
    <name evidence="6" type="ORF">KOI35_33985</name>
</gene>